<reference evidence="1" key="1">
    <citation type="submission" date="2021-03" db="EMBL/GenBank/DDBJ databases">
        <authorList>
            <person name="Tran Van P."/>
        </authorList>
    </citation>
    <scope>NUCLEOTIDE SEQUENCE</scope>
</reference>
<proteinExistence type="predicted"/>
<evidence type="ECO:0000313" key="1">
    <source>
        <dbReference type="EMBL" id="CAG2068164.1"/>
    </source>
</evidence>
<dbReference type="Proteomes" id="UP001153148">
    <property type="component" value="Unassembled WGS sequence"/>
</dbReference>
<organism evidence="1 2">
    <name type="scientific">Timema podura</name>
    <name type="common">Walking stick</name>
    <dbReference type="NCBI Taxonomy" id="61482"/>
    <lineage>
        <taxon>Eukaryota</taxon>
        <taxon>Metazoa</taxon>
        <taxon>Ecdysozoa</taxon>
        <taxon>Arthropoda</taxon>
        <taxon>Hexapoda</taxon>
        <taxon>Insecta</taxon>
        <taxon>Pterygota</taxon>
        <taxon>Neoptera</taxon>
        <taxon>Polyneoptera</taxon>
        <taxon>Phasmatodea</taxon>
        <taxon>Timematodea</taxon>
        <taxon>Timematoidea</taxon>
        <taxon>Timematidae</taxon>
        <taxon>Timema</taxon>
    </lineage>
</organism>
<comment type="caution">
    <text evidence="1">The sequence shown here is derived from an EMBL/GenBank/DDBJ whole genome shotgun (WGS) entry which is preliminary data.</text>
</comment>
<dbReference type="EMBL" id="CAJPIN010083493">
    <property type="protein sequence ID" value="CAG2068164.1"/>
    <property type="molecule type" value="Genomic_DNA"/>
</dbReference>
<sequence length="82" mass="9166">MRDYQAEQIMKDPDAPIPDNVRVMKEEDLDSFWDTFCLGVAGIPNPREKVGNLSIPIGRAGLILSQKVSGRKQNKRLTALVL</sequence>
<accession>A0ABN7PM60</accession>
<name>A0ABN7PM60_TIMPD</name>
<evidence type="ECO:0000313" key="2">
    <source>
        <dbReference type="Proteomes" id="UP001153148"/>
    </source>
</evidence>
<gene>
    <name evidence="1" type="ORF">TPAB3V08_LOCUS15107</name>
</gene>
<keyword evidence="2" id="KW-1185">Reference proteome</keyword>
<protein>
    <submittedName>
        <fullName evidence="1">Uncharacterized protein</fullName>
    </submittedName>
</protein>